<evidence type="ECO:0000259" key="8">
    <source>
        <dbReference type="PROSITE" id="PS50850"/>
    </source>
</evidence>
<evidence type="ECO:0000313" key="9">
    <source>
        <dbReference type="EMBL" id="SNX75228.1"/>
    </source>
</evidence>
<dbReference type="InterPro" id="IPR001958">
    <property type="entry name" value="Tet-R_TetA/multi-R_MdtG-like"/>
</dbReference>
<dbReference type="AlphaFoldDB" id="A0A285D7H7"/>
<evidence type="ECO:0000313" key="10">
    <source>
        <dbReference type="Proteomes" id="UP000219546"/>
    </source>
</evidence>
<comment type="subcellular location">
    <subcellularLocation>
        <location evidence="1">Cell membrane</location>
        <topology evidence="1">Multi-pass membrane protein</topology>
    </subcellularLocation>
</comment>
<evidence type="ECO:0000256" key="1">
    <source>
        <dbReference type="ARBA" id="ARBA00004651"/>
    </source>
</evidence>
<keyword evidence="5 7" id="KW-1133">Transmembrane helix</keyword>
<keyword evidence="6 7" id="KW-0472">Membrane</keyword>
<accession>A0A285D7H7</accession>
<keyword evidence="2" id="KW-0813">Transport</keyword>
<proteinExistence type="predicted"/>
<evidence type="ECO:0000256" key="5">
    <source>
        <dbReference type="ARBA" id="ARBA00022989"/>
    </source>
</evidence>
<organism evidence="9 10">
    <name type="scientific">Bacillus oleivorans</name>
    <dbReference type="NCBI Taxonomy" id="1448271"/>
    <lineage>
        <taxon>Bacteria</taxon>
        <taxon>Bacillati</taxon>
        <taxon>Bacillota</taxon>
        <taxon>Bacilli</taxon>
        <taxon>Bacillales</taxon>
        <taxon>Bacillaceae</taxon>
        <taxon>Bacillus</taxon>
    </lineage>
</organism>
<feature type="transmembrane region" description="Helical" evidence="7">
    <location>
        <begin position="112"/>
        <end position="130"/>
    </location>
</feature>
<feature type="transmembrane region" description="Helical" evidence="7">
    <location>
        <begin position="281"/>
        <end position="306"/>
    </location>
</feature>
<feature type="transmembrane region" description="Helical" evidence="7">
    <location>
        <begin position="142"/>
        <end position="162"/>
    </location>
</feature>
<feature type="transmembrane region" description="Helical" evidence="7">
    <location>
        <begin position="79"/>
        <end position="100"/>
    </location>
</feature>
<evidence type="ECO:0000256" key="2">
    <source>
        <dbReference type="ARBA" id="ARBA00022448"/>
    </source>
</evidence>
<dbReference type="GO" id="GO:0022857">
    <property type="term" value="F:transmembrane transporter activity"/>
    <property type="evidence" value="ECO:0007669"/>
    <property type="project" value="InterPro"/>
</dbReference>
<gene>
    <name evidence="9" type="ORF">SAMN05877753_11188</name>
</gene>
<dbReference type="PRINTS" id="PR01035">
    <property type="entry name" value="TCRTETA"/>
</dbReference>
<keyword evidence="10" id="KW-1185">Reference proteome</keyword>
<feature type="transmembrane region" description="Helical" evidence="7">
    <location>
        <begin position="327"/>
        <end position="344"/>
    </location>
</feature>
<reference evidence="9 10" key="1">
    <citation type="submission" date="2017-08" db="EMBL/GenBank/DDBJ databases">
        <authorList>
            <person name="de Groot N.N."/>
        </authorList>
    </citation>
    <scope>NUCLEOTIDE SEQUENCE [LARGE SCALE GENOMIC DNA]</scope>
    <source>
        <strain evidence="9 10">JC228</strain>
    </source>
</reference>
<dbReference type="Pfam" id="PF07690">
    <property type="entry name" value="MFS_1"/>
    <property type="match status" value="1"/>
</dbReference>
<dbReference type="PANTHER" id="PTHR43414:SF3">
    <property type="entry name" value="LMO2377 PROTEIN"/>
    <property type="match status" value="1"/>
</dbReference>
<feature type="transmembrane region" description="Helical" evidence="7">
    <location>
        <begin position="256"/>
        <end position="275"/>
    </location>
</feature>
<feature type="domain" description="Major facilitator superfamily (MFS) profile" evidence="8">
    <location>
        <begin position="1"/>
        <end position="372"/>
    </location>
</feature>
<feature type="transmembrane region" description="Helical" evidence="7">
    <location>
        <begin position="24"/>
        <end position="43"/>
    </location>
</feature>
<dbReference type="Gene3D" id="1.20.1250.20">
    <property type="entry name" value="MFS general substrate transporter like domains"/>
    <property type="match status" value="2"/>
</dbReference>
<feature type="transmembrane region" description="Helical" evidence="7">
    <location>
        <begin position="350"/>
        <end position="368"/>
    </location>
</feature>
<feature type="transmembrane region" description="Helical" evidence="7">
    <location>
        <begin position="55"/>
        <end position="73"/>
    </location>
</feature>
<keyword evidence="3" id="KW-1003">Cell membrane</keyword>
<protein>
    <submittedName>
        <fullName evidence="9">Predicted MFS family arabinose efflux permease</fullName>
    </submittedName>
</protein>
<dbReference type="GO" id="GO:0005886">
    <property type="term" value="C:plasma membrane"/>
    <property type="evidence" value="ECO:0007669"/>
    <property type="project" value="UniProtKB-SubCell"/>
</dbReference>
<dbReference type="SUPFAM" id="SSF103473">
    <property type="entry name" value="MFS general substrate transporter"/>
    <property type="match status" value="1"/>
</dbReference>
<dbReference type="InterPro" id="IPR020846">
    <property type="entry name" value="MFS_dom"/>
</dbReference>
<dbReference type="InterPro" id="IPR036259">
    <property type="entry name" value="MFS_trans_sf"/>
</dbReference>
<evidence type="ECO:0000256" key="7">
    <source>
        <dbReference type="SAM" id="Phobius"/>
    </source>
</evidence>
<feature type="transmembrane region" description="Helical" evidence="7">
    <location>
        <begin position="225"/>
        <end position="244"/>
    </location>
</feature>
<dbReference type="EMBL" id="OAOP01000011">
    <property type="protein sequence ID" value="SNX75228.1"/>
    <property type="molecule type" value="Genomic_DNA"/>
</dbReference>
<evidence type="ECO:0000256" key="4">
    <source>
        <dbReference type="ARBA" id="ARBA00022692"/>
    </source>
</evidence>
<name>A0A285D7H7_9BACI</name>
<dbReference type="PANTHER" id="PTHR43414">
    <property type="entry name" value="MULTIDRUG RESISTANCE PROTEIN MDTG"/>
    <property type="match status" value="1"/>
</dbReference>
<feature type="transmembrane region" description="Helical" evidence="7">
    <location>
        <begin position="182"/>
        <end position="205"/>
    </location>
</feature>
<evidence type="ECO:0000256" key="3">
    <source>
        <dbReference type="ARBA" id="ARBA00022475"/>
    </source>
</evidence>
<keyword evidence="4 7" id="KW-0812">Transmembrane</keyword>
<dbReference type="InterPro" id="IPR011701">
    <property type="entry name" value="MFS"/>
</dbReference>
<dbReference type="PROSITE" id="PS50850">
    <property type="entry name" value="MFS"/>
    <property type="match status" value="1"/>
</dbReference>
<sequence>MIMPFLSLYIETFGEFSDEYVQRWAGFVFGVTFITAFLFSPLWGRIGDKFGYKPILLITGSGIAISVFLMGFMESVMGLFILRFAMGAVTGFIPTSMALISSQTPRARAGKILGTLQMGTVSGGLLGPLIGGMMADAVGFEYTFIITSISIAIATIFVAIGIKEIPKTVKEKKESIHSAKDVLSFIFHNRVLTTIMAISLIVQVANFTIQPLLALYVSELTHAENLAFLAGMAFSATGFGNLLATRQWGMLGDKIGYEKVLLILLFCASLLFIPQGLATELWHLVLCRFLYGMAIGGIIPCVTAYIRRVVPLNMQGEVLGYNTSCRFLGNVIGPALGGIVSGFLGIAPVFFITSLLLLFAFILLFWSLRKEKEDEHHSVVHH</sequence>
<evidence type="ECO:0000256" key="6">
    <source>
        <dbReference type="ARBA" id="ARBA00023136"/>
    </source>
</evidence>
<dbReference type="Proteomes" id="UP000219546">
    <property type="component" value="Unassembled WGS sequence"/>
</dbReference>